<dbReference type="Proteomes" id="UP000245708">
    <property type="component" value="Unassembled WGS sequence"/>
</dbReference>
<evidence type="ECO:0000313" key="2">
    <source>
        <dbReference type="EMBL" id="PWK61360.1"/>
    </source>
</evidence>
<keyword evidence="3" id="KW-1185">Reference proteome</keyword>
<dbReference type="OrthoDB" id="9801426at2"/>
<dbReference type="Pfam" id="PF01261">
    <property type="entry name" value="AP_endonuc_2"/>
    <property type="match status" value="1"/>
</dbReference>
<comment type="caution">
    <text evidence="2">The sequence shown here is derived from an EMBL/GenBank/DDBJ whole genome shotgun (WGS) entry which is preliminary data.</text>
</comment>
<dbReference type="SUPFAM" id="SSF51658">
    <property type="entry name" value="Xylose isomerase-like"/>
    <property type="match status" value="1"/>
</dbReference>
<dbReference type="PANTHER" id="PTHR12110:SF53">
    <property type="entry name" value="BLR5974 PROTEIN"/>
    <property type="match status" value="1"/>
</dbReference>
<dbReference type="InterPro" id="IPR036237">
    <property type="entry name" value="Xyl_isomerase-like_sf"/>
</dbReference>
<dbReference type="InterPro" id="IPR050312">
    <property type="entry name" value="IolE/XylAMocC-like"/>
</dbReference>
<dbReference type="GO" id="GO:0016853">
    <property type="term" value="F:isomerase activity"/>
    <property type="evidence" value="ECO:0007669"/>
    <property type="project" value="UniProtKB-KW"/>
</dbReference>
<organism evidence="2 3">
    <name type="scientific">Roseicyclus mahoneyensis</name>
    <dbReference type="NCBI Taxonomy" id="164332"/>
    <lineage>
        <taxon>Bacteria</taxon>
        <taxon>Pseudomonadati</taxon>
        <taxon>Pseudomonadota</taxon>
        <taxon>Alphaproteobacteria</taxon>
        <taxon>Rhodobacterales</taxon>
        <taxon>Roseobacteraceae</taxon>
        <taxon>Roseicyclus</taxon>
    </lineage>
</organism>
<dbReference type="AlphaFoldDB" id="A0A316GN35"/>
<protein>
    <submittedName>
        <fullName evidence="2">Sugar phosphate isomerase/epimerase</fullName>
    </submittedName>
</protein>
<proteinExistence type="predicted"/>
<reference evidence="2 3" key="1">
    <citation type="submission" date="2018-05" db="EMBL/GenBank/DDBJ databases">
        <title>Genomic Encyclopedia of Type Strains, Phase IV (KMG-IV): sequencing the most valuable type-strain genomes for metagenomic binning, comparative biology and taxonomic classification.</title>
        <authorList>
            <person name="Goeker M."/>
        </authorList>
    </citation>
    <scope>NUCLEOTIDE SEQUENCE [LARGE SCALE GENOMIC DNA]</scope>
    <source>
        <strain evidence="2 3">DSM 16097</strain>
    </source>
</reference>
<evidence type="ECO:0000259" key="1">
    <source>
        <dbReference type="Pfam" id="PF01261"/>
    </source>
</evidence>
<gene>
    <name evidence="2" type="ORF">C7455_10245</name>
</gene>
<dbReference type="InterPro" id="IPR013022">
    <property type="entry name" value="Xyl_isomerase-like_TIM-brl"/>
</dbReference>
<dbReference type="RefSeq" id="WP_109666271.1">
    <property type="nucleotide sequence ID" value="NZ_QGGW01000002.1"/>
</dbReference>
<accession>A0A316GN35</accession>
<dbReference type="PANTHER" id="PTHR12110">
    <property type="entry name" value="HYDROXYPYRUVATE ISOMERASE"/>
    <property type="match status" value="1"/>
</dbReference>
<keyword evidence="2" id="KW-0413">Isomerase</keyword>
<evidence type="ECO:0000313" key="3">
    <source>
        <dbReference type="Proteomes" id="UP000245708"/>
    </source>
</evidence>
<feature type="domain" description="Xylose isomerase-like TIM barrel" evidence="1">
    <location>
        <begin position="32"/>
        <end position="255"/>
    </location>
</feature>
<dbReference type="EMBL" id="QGGW01000002">
    <property type="protein sequence ID" value="PWK61360.1"/>
    <property type="molecule type" value="Genomic_DNA"/>
</dbReference>
<name>A0A316GN35_9RHOB</name>
<dbReference type="Gene3D" id="3.20.20.150">
    <property type="entry name" value="Divalent-metal-dependent TIM barrel enzymes"/>
    <property type="match status" value="1"/>
</dbReference>
<sequence>MRGNEAAGKPLFERIGMDVGRGLAVEDAIRWAAANDVRFLDVQTDLAPNAMATMMARAPAIRELCEQTGVVLGLHTLSAVNVAEVSPFVTEAVDSYLRAYVDLAKATGAGWVIVHAGNHFTADYQMRREAGLERLKRTVGYAESQGVLLLLENTNREPQHAEVNYLCTTLEECLWYFDNLRSEHLGMAFTANHAHLYPEGVAGFVEALDFTRCREVRLADCHGTYEEHLNPGEGSMDFADMFRRIEAKGFTGHYMNQFGSLDDMLEGRRYLVDVARRVGVV</sequence>